<dbReference type="PANTHER" id="PTHR30615">
    <property type="entry name" value="UNCHARACTERIZED PROTEIN YJBQ-RELATED"/>
    <property type="match status" value="1"/>
</dbReference>
<reference evidence="2 3" key="2">
    <citation type="submission" date="2020-02" db="EMBL/GenBank/DDBJ databases">
        <title>Genome sequences of Thiorhodococcus mannitoliphagus and Thiorhodococcus minor, purple sulfur photosynthetic bacteria in the gammaproteobacterial family, Chromatiaceae.</title>
        <authorList>
            <person name="Aviles F.A."/>
            <person name="Meyer T.E."/>
            <person name="Kyndt J.A."/>
        </authorList>
    </citation>
    <scope>NUCLEOTIDE SEQUENCE [LARGE SCALE GENOMIC DNA]</scope>
    <source>
        <strain evidence="2 3">DSM 18266</strain>
    </source>
</reference>
<dbReference type="EMBL" id="JAAIJR010000039">
    <property type="protein sequence ID" value="NEX20892.1"/>
    <property type="molecule type" value="Genomic_DNA"/>
</dbReference>
<dbReference type="Proteomes" id="UP000471640">
    <property type="component" value="Unassembled WGS sequence"/>
</dbReference>
<proteinExistence type="inferred from homology"/>
<dbReference type="AlphaFoldDB" id="A0A6P1DXN4"/>
<evidence type="ECO:0000313" key="3">
    <source>
        <dbReference type="Proteomes" id="UP000471640"/>
    </source>
</evidence>
<dbReference type="NCBIfam" id="TIGR00149">
    <property type="entry name" value="TIGR00149_YjbQ"/>
    <property type="match status" value="1"/>
</dbReference>
<dbReference type="Pfam" id="PF01894">
    <property type="entry name" value="YjbQ"/>
    <property type="match status" value="1"/>
</dbReference>
<organism evidence="2 3">
    <name type="scientific">Thiorhodococcus mannitoliphagus</name>
    <dbReference type="NCBI Taxonomy" id="329406"/>
    <lineage>
        <taxon>Bacteria</taxon>
        <taxon>Pseudomonadati</taxon>
        <taxon>Pseudomonadota</taxon>
        <taxon>Gammaproteobacteria</taxon>
        <taxon>Chromatiales</taxon>
        <taxon>Chromatiaceae</taxon>
        <taxon>Thiorhodococcus</taxon>
    </lineage>
</organism>
<protein>
    <submittedName>
        <fullName evidence="2">YjbQ family protein</fullName>
    </submittedName>
</protein>
<evidence type="ECO:0000313" key="2">
    <source>
        <dbReference type="EMBL" id="NEX20892.1"/>
    </source>
</evidence>
<dbReference type="InterPro" id="IPR001602">
    <property type="entry name" value="UPF0047_YjbQ-like"/>
</dbReference>
<reference evidence="3" key="1">
    <citation type="journal article" date="2020" name="Microbiol. Resour. Announc.">
        <title>Draft Genome Sequences of Thiorhodococcus mannitoliphagus and Thiorhodococcus minor, Purple Sulfur Photosynthetic Bacteria in the Gammaproteobacterial Family Chromatiaceae.</title>
        <authorList>
            <person name="Aviles F.A."/>
            <person name="Meyer T.E."/>
            <person name="Kyndt J.A."/>
        </authorList>
    </citation>
    <scope>NUCLEOTIDE SEQUENCE [LARGE SCALE GENOMIC DNA]</scope>
    <source>
        <strain evidence="3">DSM 18266</strain>
    </source>
</reference>
<comment type="caution">
    <text evidence="2">The sequence shown here is derived from an EMBL/GenBank/DDBJ whole genome shotgun (WGS) entry which is preliminary data.</text>
</comment>
<dbReference type="PANTHER" id="PTHR30615:SF8">
    <property type="entry name" value="UPF0047 PROTEIN C4A8.02C"/>
    <property type="match status" value="1"/>
</dbReference>
<dbReference type="SUPFAM" id="SSF111038">
    <property type="entry name" value="YjbQ-like"/>
    <property type="match status" value="1"/>
</dbReference>
<accession>A0A6P1DXN4</accession>
<evidence type="ECO:0000256" key="1">
    <source>
        <dbReference type="ARBA" id="ARBA00005534"/>
    </source>
</evidence>
<sequence>MRFHCESLIIPTEASIQIIDVSERVRGVFEHCAVRNGQVTVTSAHTTAFVALNEREPKLQQDMLEFLTEVAPPGRGYRHDLDPVDGRPNAHSHLIGLFMNASETILVSDGKLLLGEWQSVFFIELDGPRETRKLRVQVAGES</sequence>
<dbReference type="PIRSF" id="PIRSF004681">
    <property type="entry name" value="UCP004681"/>
    <property type="match status" value="1"/>
</dbReference>
<name>A0A6P1DXN4_9GAMM</name>
<keyword evidence="3" id="KW-1185">Reference proteome</keyword>
<dbReference type="RefSeq" id="WP_164654001.1">
    <property type="nucleotide sequence ID" value="NZ_JAAIJR010000039.1"/>
</dbReference>
<comment type="similarity">
    <text evidence="1">Belongs to the UPF0047 family.</text>
</comment>
<dbReference type="InterPro" id="IPR035917">
    <property type="entry name" value="YjbQ-like_sf"/>
</dbReference>
<gene>
    <name evidence="2" type="ORF">G3480_11305</name>
</gene>
<dbReference type="Gene3D" id="2.60.120.460">
    <property type="entry name" value="YjbQ-like"/>
    <property type="match status" value="1"/>
</dbReference>